<organism evidence="1 2">
    <name type="scientific">Candidatus Epulonipiscium fishelsonii</name>
    <dbReference type="NCBI Taxonomy" id="77094"/>
    <lineage>
        <taxon>Bacteria</taxon>
        <taxon>Bacillati</taxon>
        <taxon>Bacillota</taxon>
        <taxon>Clostridia</taxon>
        <taxon>Lachnospirales</taxon>
        <taxon>Lachnospiraceae</taxon>
        <taxon>Candidatus Epulonipiscium</taxon>
    </lineage>
</organism>
<evidence type="ECO:0000313" key="1">
    <source>
        <dbReference type="EMBL" id="ONI41112.1"/>
    </source>
</evidence>
<name>A0ACC8XDY4_9FIRM</name>
<keyword evidence="2" id="KW-1185">Reference proteome</keyword>
<accession>A0ACC8XDY4</accession>
<protein>
    <submittedName>
        <fullName evidence="1">Uncharacterized protein</fullName>
    </submittedName>
</protein>
<dbReference type="Proteomes" id="UP000188637">
    <property type="component" value="Unassembled WGS sequence"/>
</dbReference>
<sequence>MQILRRAKLNLTMIGLTDKIVESAQKIKIGMDTTLDETDLNKFDMLVMPGGAGTENYFLVEKLKNAISSFIKKEKWVAAICAAPSVLGRWGVLKGKTVTGYPTMDIPHANIKREPIVVDGKLITSMGPGTAAQFGLEIVNQLCGKEKVDALKKQMLL</sequence>
<comment type="caution">
    <text evidence="1">The sequence shown here is derived from an EMBL/GenBank/DDBJ whole genome shotgun (WGS) entry which is preliminary data.</text>
</comment>
<proteinExistence type="predicted"/>
<gene>
    <name evidence="1" type="ORF">AN640_08245</name>
</gene>
<evidence type="ECO:0000313" key="2">
    <source>
        <dbReference type="Proteomes" id="UP000188637"/>
    </source>
</evidence>
<reference evidence="1" key="1">
    <citation type="submission" date="2016-08" db="EMBL/GenBank/DDBJ databases">
        <authorList>
            <person name="Ngugi D.K."/>
            <person name="Miyake S."/>
            <person name="Stingl U."/>
        </authorList>
    </citation>
    <scope>NUCLEOTIDE SEQUENCE</scope>
    <source>
        <strain evidence="1">SCG-D08WGA-EpuloA1</strain>
    </source>
</reference>
<dbReference type="EMBL" id="LJHD01000225">
    <property type="protein sequence ID" value="ONI41112.1"/>
    <property type="molecule type" value="Genomic_DNA"/>
</dbReference>